<dbReference type="EMBL" id="LAZR01027381">
    <property type="protein sequence ID" value="KKL65904.1"/>
    <property type="molecule type" value="Genomic_DNA"/>
</dbReference>
<gene>
    <name evidence="2" type="ORF">LCGC14_2150330</name>
</gene>
<dbReference type="AlphaFoldDB" id="A0A0F9DVX1"/>
<accession>A0A0F9DVX1</accession>
<keyword evidence="1" id="KW-0812">Transmembrane</keyword>
<feature type="transmembrane region" description="Helical" evidence="1">
    <location>
        <begin position="6"/>
        <end position="26"/>
    </location>
</feature>
<keyword evidence="1" id="KW-0472">Membrane</keyword>
<sequence length="88" mass="9951">MKWKIHPIILISLIAAFVMGFVLGMVMQQSFFIKGAVAVAEGFEGTEFNLEIDINETIMATTFFKLINNTLQDDLKEPIKQSVVEDRN</sequence>
<name>A0A0F9DVX1_9ZZZZ</name>
<protein>
    <submittedName>
        <fullName evidence="2">Uncharacterized protein</fullName>
    </submittedName>
</protein>
<evidence type="ECO:0000313" key="2">
    <source>
        <dbReference type="EMBL" id="KKL65904.1"/>
    </source>
</evidence>
<organism evidence="2">
    <name type="scientific">marine sediment metagenome</name>
    <dbReference type="NCBI Taxonomy" id="412755"/>
    <lineage>
        <taxon>unclassified sequences</taxon>
        <taxon>metagenomes</taxon>
        <taxon>ecological metagenomes</taxon>
    </lineage>
</organism>
<keyword evidence="1" id="KW-1133">Transmembrane helix</keyword>
<comment type="caution">
    <text evidence="2">The sequence shown here is derived from an EMBL/GenBank/DDBJ whole genome shotgun (WGS) entry which is preliminary data.</text>
</comment>
<proteinExistence type="predicted"/>
<reference evidence="2" key="1">
    <citation type="journal article" date="2015" name="Nature">
        <title>Complex archaea that bridge the gap between prokaryotes and eukaryotes.</title>
        <authorList>
            <person name="Spang A."/>
            <person name="Saw J.H."/>
            <person name="Jorgensen S.L."/>
            <person name="Zaremba-Niedzwiedzka K."/>
            <person name="Martijn J."/>
            <person name="Lind A.E."/>
            <person name="van Eijk R."/>
            <person name="Schleper C."/>
            <person name="Guy L."/>
            <person name="Ettema T.J."/>
        </authorList>
    </citation>
    <scope>NUCLEOTIDE SEQUENCE</scope>
</reference>
<evidence type="ECO:0000256" key="1">
    <source>
        <dbReference type="SAM" id="Phobius"/>
    </source>
</evidence>